<organism evidence="2 3">
    <name type="scientific">Plasmopara halstedii</name>
    <name type="common">Downy mildew of sunflower</name>
    <dbReference type="NCBI Taxonomy" id="4781"/>
    <lineage>
        <taxon>Eukaryota</taxon>
        <taxon>Sar</taxon>
        <taxon>Stramenopiles</taxon>
        <taxon>Oomycota</taxon>
        <taxon>Peronosporomycetes</taxon>
        <taxon>Peronosporales</taxon>
        <taxon>Peronosporaceae</taxon>
        <taxon>Plasmopara</taxon>
    </lineage>
</organism>
<evidence type="ECO:0000313" key="2">
    <source>
        <dbReference type="EMBL" id="CEG45848.1"/>
    </source>
</evidence>
<dbReference type="Proteomes" id="UP000054928">
    <property type="component" value="Unassembled WGS sequence"/>
</dbReference>
<feature type="region of interest" description="Disordered" evidence="1">
    <location>
        <begin position="40"/>
        <end position="61"/>
    </location>
</feature>
<feature type="compositionally biased region" description="Polar residues" evidence="1">
    <location>
        <begin position="40"/>
        <end position="59"/>
    </location>
</feature>
<dbReference type="OrthoDB" id="116851at2759"/>
<reference evidence="3" key="1">
    <citation type="submission" date="2014-09" db="EMBL/GenBank/DDBJ databases">
        <authorList>
            <person name="Sharma Rahul"/>
            <person name="Thines Marco"/>
        </authorList>
    </citation>
    <scope>NUCLEOTIDE SEQUENCE [LARGE SCALE GENOMIC DNA]</scope>
</reference>
<dbReference type="EMBL" id="CCYD01001677">
    <property type="protein sequence ID" value="CEG45848.1"/>
    <property type="molecule type" value="Genomic_DNA"/>
</dbReference>
<evidence type="ECO:0000313" key="3">
    <source>
        <dbReference type="Proteomes" id="UP000054928"/>
    </source>
</evidence>
<dbReference type="RefSeq" id="XP_024582217.1">
    <property type="nucleotide sequence ID" value="XM_024716638.1"/>
</dbReference>
<proteinExistence type="predicted"/>
<protein>
    <submittedName>
        <fullName evidence="2">Uncharacterized protein</fullName>
    </submittedName>
</protein>
<dbReference type="AlphaFoldDB" id="A0A0P1AYL5"/>
<keyword evidence="3" id="KW-1185">Reference proteome</keyword>
<evidence type="ECO:0000256" key="1">
    <source>
        <dbReference type="SAM" id="MobiDB-lite"/>
    </source>
</evidence>
<dbReference type="GeneID" id="36397176"/>
<sequence>MLRARSIRTHPPSQSQRLIWNQASDLISWLRHGLSANSDAKTSISSEQQQPKTENTPVSVTRLAAKDKLRPKVPTDVTIPTFRRSLNLANCRSVYRAFGRFVLDSKHRLTSTHLMDAWQIISQCRPFIVSKKGPYQVRLATAEDVANKHLRILQIVPANIFAQLLTTHYERAMFIGSSTIDDLDTDIIVASETVVVGCLVEAFNYMNDHKHAVSFFEAYDRDRRLWLQEHQIREASYENTNNDESSDGHDLSLKDKLGQFETVTELSRGVYSSYLRSLAALKLSKKIVQFYENDEHQLKRICGTVSNLHVLLHACYNERNGKLARKAIDAIILGSPAAVIPLGCYELAIRANLRHRNRGTQELLAALDLANVLASNGGYKLKPDIWSALIKVSLNMDRPDIALEVFQSYPHHCIPETQYHFRQALRAACRLRDTTAPKMMHFRWLTHKKEYSNSETLLYERTVYQNTINVSNLDAKEVLHMDSLSFNSPAFDKEVQADLLNMMLWEMLKHSHAMSSIVQVLDLMEATCSKGSTAALRQSVVALLQHNVSQEGMSSRAAVEHSLSFWEKHSSVLRGQGFLVLLLLDECLEHKWDDDCEFLVDFLLDRHVAQLPIVTIVKIMGMNEARGRFEANARIGEKLLRKLSKANRRKLRDDFYERLLMSYFRLEQFDKVSNMYATNDLEKRYPHNEKLRTIVHDAAAH</sequence>
<accession>A0A0P1AYL5</accession>
<dbReference type="OMA" id="QWDDECE"/>
<name>A0A0P1AYL5_PLAHL</name>